<dbReference type="InterPro" id="IPR010886">
    <property type="entry name" value="Hc1"/>
</dbReference>
<dbReference type="EMBL" id="RBKU01000001">
    <property type="protein sequence ID" value="RKR79978.1"/>
    <property type="molecule type" value="Genomic_DNA"/>
</dbReference>
<comment type="function">
    <text evidence="1">Might have a role analogous to that of eukaryotic histone proteins.</text>
</comment>
<sequence length="61" mass="6594">MNTFEKLKALVNASEADATKFYAKGNQSAGVRLRKALSGIKTLSHEGRAEVTSLKKSALKK</sequence>
<evidence type="ECO:0000313" key="4">
    <source>
        <dbReference type="Proteomes" id="UP000268007"/>
    </source>
</evidence>
<accession>A0A495IVF4</accession>
<protein>
    <recommendedName>
        <fullName evidence="5">Histone H1-like protein Hc1</fullName>
    </recommendedName>
</protein>
<evidence type="ECO:0000256" key="2">
    <source>
        <dbReference type="ARBA" id="ARBA00008424"/>
    </source>
</evidence>
<keyword evidence="4" id="KW-1185">Reference proteome</keyword>
<proteinExistence type="inferred from homology"/>
<dbReference type="OrthoDB" id="1004212at2"/>
<organism evidence="3 4">
    <name type="scientific">Mucilaginibacter gracilis</name>
    <dbReference type="NCBI Taxonomy" id="423350"/>
    <lineage>
        <taxon>Bacteria</taxon>
        <taxon>Pseudomonadati</taxon>
        <taxon>Bacteroidota</taxon>
        <taxon>Sphingobacteriia</taxon>
        <taxon>Sphingobacteriales</taxon>
        <taxon>Sphingobacteriaceae</taxon>
        <taxon>Mucilaginibacter</taxon>
    </lineage>
</organism>
<dbReference type="GO" id="GO:0030527">
    <property type="term" value="F:structural constituent of chromatin"/>
    <property type="evidence" value="ECO:0007669"/>
    <property type="project" value="InterPro"/>
</dbReference>
<reference evidence="3 4" key="1">
    <citation type="submission" date="2018-10" db="EMBL/GenBank/DDBJ databases">
        <title>Genomic Encyclopedia of Archaeal and Bacterial Type Strains, Phase II (KMG-II): from individual species to whole genera.</title>
        <authorList>
            <person name="Goeker M."/>
        </authorList>
    </citation>
    <scope>NUCLEOTIDE SEQUENCE [LARGE SCALE GENOMIC DNA]</scope>
    <source>
        <strain evidence="3 4">DSM 18602</strain>
    </source>
</reference>
<comment type="similarity">
    <text evidence="2">Belongs to the histone H1/H5 family. HCT subfamily.</text>
</comment>
<dbReference type="Proteomes" id="UP000268007">
    <property type="component" value="Unassembled WGS sequence"/>
</dbReference>
<dbReference type="AlphaFoldDB" id="A0A495IVF4"/>
<gene>
    <name evidence="3" type="ORF">BDD43_0064</name>
</gene>
<evidence type="ECO:0000313" key="3">
    <source>
        <dbReference type="EMBL" id="RKR79978.1"/>
    </source>
</evidence>
<dbReference type="GO" id="GO:0003677">
    <property type="term" value="F:DNA binding"/>
    <property type="evidence" value="ECO:0007669"/>
    <property type="project" value="InterPro"/>
</dbReference>
<evidence type="ECO:0008006" key="5">
    <source>
        <dbReference type="Google" id="ProtNLM"/>
    </source>
</evidence>
<dbReference type="RefSeq" id="WP_121195588.1">
    <property type="nucleotide sequence ID" value="NZ_RBKU01000001.1"/>
</dbReference>
<evidence type="ECO:0000256" key="1">
    <source>
        <dbReference type="ARBA" id="ARBA00002333"/>
    </source>
</evidence>
<name>A0A495IVF4_9SPHI</name>
<dbReference type="Pfam" id="PF07432">
    <property type="entry name" value="Hc1"/>
    <property type="match status" value="1"/>
</dbReference>
<comment type="caution">
    <text evidence="3">The sequence shown here is derived from an EMBL/GenBank/DDBJ whole genome shotgun (WGS) entry which is preliminary data.</text>
</comment>